<reference evidence="10" key="1">
    <citation type="submission" date="2020-01" db="EMBL/GenBank/DDBJ databases">
        <title>Genome Sequencing of Three Apophysomyces-Like Fungal Strains Confirms a Novel Fungal Genus in the Mucoromycota with divergent Burkholderia-like Endosymbiotic Bacteria.</title>
        <authorList>
            <person name="Stajich J.E."/>
            <person name="Macias A.M."/>
            <person name="Carter-House D."/>
            <person name="Lovett B."/>
            <person name="Kasson L.R."/>
            <person name="Berry K."/>
            <person name="Grigoriev I."/>
            <person name="Chang Y."/>
            <person name="Spatafora J."/>
            <person name="Kasson M.T."/>
        </authorList>
    </citation>
    <scope>NUCLEOTIDE SEQUENCE</scope>
    <source>
        <strain evidence="10">NRRL A-21654</strain>
    </source>
</reference>
<dbReference type="PROSITE" id="PS00070">
    <property type="entry name" value="ALDEHYDE_DEHYDR_CYS"/>
    <property type="match status" value="1"/>
</dbReference>
<dbReference type="OrthoDB" id="310895at2759"/>
<keyword evidence="4" id="KW-0560">Oxidoreductase</keyword>
<evidence type="ECO:0000256" key="4">
    <source>
        <dbReference type="ARBA" id="ARBA00023002"/>
    </source>
</evidence>
<dbReference type="GO" id="GO:0006574">
    <property type="term" value="P:L-valine catabolic process"/>
    <property type="evidence" value="ECO:0007669"/>
    <property type="project" value="TreeGrafter"/>
</dbReference>
<dbReference type="FunFam" id="3.40.309.10:FF:000002">
    <property type="entry name" value="Methylmalonate-semialdehyde dehydrogenase (Acylating)"/>
    <property type="match status" value="1"/>
</dbReference>
<dbReference type="GO" id="GO:0006210">
    <property type="term" value="P:thymine catabolic process"/>
    <property type="evidence" value="ECO:0007669"/>
    <property type="project" value="TreeGrafter"/>
</dbReference>
<dbReference type="InterPro" id="IPR016160">
    <property type="entry name" value="Ald_DH_CS_CYS"/>
</dbReference>
<dbReference type="InterPro" id="IPR016163">
    <property type="entry name" value="Ald_DH_C"/>
</dbReference>
<evidence type="ECO:0000256" key="2">
    <source>
        <dbReference type="ARBA" id="ARBA00009986"/>
    </source>
</evidence>
<dbReference type="Gene3D" id="3.40.309.10">
    <property type="entry name" value="Aldehyde Dehydrogenase, Chain A, domain 2"/>
    <property type="match status" value="1"/>
</dbReference>
<dbReference type="Gene3D" id="3.30.830.10">
    <property type="entry name" value="Metalloenzyme, LuxS/M16 peptidase-like"/>
    <property type="match status" value="2"/>
</dbReference>
<dbReference type="InterPro" id="IPR007863">
    <property type="entry name" value="Peptidase_M16_C"/>
</dbReference>
<dbReference type="InterPro" id="IPR016162">
    <property type="entry name" value="Ald_DH_N"/>
</dbReference>
<dbReference type="NCBIfam" id="TIGR01722">
    <property type="entry name" value="MMSDH"/>
    <property type="match status" value="1"/>
</dbReference>
<comment type="similarity">
    <text evidence="2">Belongs to the aldehyde dehydrogenase family.</text>
</comment>
<evidence type="ECO:0000256" key="1">
    <source>
        <dbReference type="ARBA" id="ARBA00004173"/>
    </source>
</evidence>
<dbReference type="InterPro" id="IPR011249">
    <property type="entry name" value="Metalloenz_LuxS/M16"/>
</dbReference>
<organism evidence="10 11">
    <name type="scientific">Apophysomyces ossiformis</name>
    <dbReference type="NCBI Taxonomy" id="679940"/>
    <lineage>
        <taxon>Eukaryota</taxon>
        <taxon>Fungi</taxon>
        <taxon>Fungi incertae sedis</taxon>
        <taxon>Mucoromycota</taxon>
        <taxon>Mucoromycotina</taxon>
        <taxon>Mucoromycetes</taxon>
        <taxon>Mucorales</taxon>
        <taxon>Mucorineae</taxon>
        <taxon>Mucoraceae</taxon>
        <taxon>Apophysomyces</taxon>
    </lineage>
</organism>
<feature type="domain" description="Peptidase M16 C-terminal" evidence="9">
    <location>
        <begin position="182"/>
        <end position="363"/>
    </location>
</feature>
<feature type="domain" description="Peptidase M16 N-terminal" evidence="8">
    <location>
        <begin position="40"/>
        <end position="174"/>
    </location>
</feature>
<evidence type="ECO:0000259" key="8">
    <source>
        <dbReference type="Pfam" id="PF00675"/>
    </source>
</evidence>
<evidence type="ECO:0000259" key="7">
    <source>
        <dbReference type="Pfam" id="PF00171"/>
    </source>
</evidence>
<comment type="caution">
    <text evidence="10">The sequence shown here is derived from an EMBL/GenBank/DDBJ whole genome shotgun (WGS) entry which is preliminary data.</text>
</comment>
<dbReference type="InterPro" id="IPR016161">
    <property type="entry name" value="Ald_DH/histidinol_DH"/>
</dbReference>
<dbReference type="PANTHER" id="PTHR43866:SF3">
    <property type="entry name" value="METHYLMALONATE-SEMIALDEHYDE DEHYDROGENASE [ACYLATING], MITOCHONDRIAL"/>
    <property type="match status" value="1"/>
</dbReference>
<dbReference type="InterPro" id="IPR010061">
    <property type="entry name" value="MeMal-semiAld_DH"/>
</dbReference>
<evidence type="ECO:0000313" key="11">
    <source>
        <dbReference type="Proteomes" id="UP000605846"/>
    </source>
</evidence>
<protein>
    <recommendedName>
        <fullName evidence="3">methylmalonate-semialdehyde dehydrogenase (CoA acylating)</fullName>
        <ecNumber evidence="3">1.2.1.27</ecNumber>
    </recommendedName>
</protein>
<dbReference type="EC" id="1.2.1.27" evidence="3"/>
<keyword evidence="11" id="KW-1185">Reference proteome</keyword>
<dbReference type="PANTHER" id="PTHR43866">
    <property type="entry name" value="MALONATE-SEMIALDEHYDE DEHYDROGENASE"/>
    <property type="match status" value="1"/>
</dbReference>
<evidence type="ECO:0000259" key="9">
    <source>
        <dbReference type="Pfam" id="PF05193"/>
    </source>
</evidence>
<dbReference type="GO" id="GO:0046872">
    <property type="term" value="F:metal ion binding"/>
    <property type="evidence" value="ECO:0007669"/>
    <property type="project" value="InterPro"/>
</dbReference>
<evidence type="ECO:0000313" key="10">
    <source>
        <dbReference type="EMBL" id="KAF7727202.1"/>
    </source>
</evidence>
<proteinExistence type="inferred from homology"/>
<dbReference type="InterPro" id="IPR011765">
    <property type="entry name" value="Pept_M16_N"/>
</dbReference>
<comment type="subcellular location">
    <subcellularLocation>
        <location evidence="1">Mitochondrion</location>
    </subcellularLocation>
</comment>
<dbReference type="EMBL" id="JABAYA010000062">
    <property type="protein sequence ID" value="KAF7727202.1"/>
    <property type="molecule type" value="Genomic_DNA"/>
</dbReference>
<dbReference type="Proteomes" id="UP000605846">
    <property type="component" value="Unassembled WGS sequence"/>
</dbReference>
<dbReference type="GO" id="GO:0005739">
    <property type="term" value="C:mitochondrion"/>
    <property type="evidence" value="ECO:0007669"/>
    <property type="project" value="UniProtKB-SubCell"/>
</dbReference>
<dbReference type="GO" id="GO:0004491">
    <property type="term" value="F:methylmalonate-semialdehyde dehydrogenase (acylating, NAD) activity"/>
    <property type="evidence" value="ECO:0007669"/>
    <property type="project" value="UniProtKB-EC"/>
</dbReference>
<evidence type="ECO:0000256" key="3">
    <source>
        <dbReference type="ARBA" id="ARBA00013048"/>
    </source>
</evidence>
<dbReference type="FunFam" id="3.40.605.10:FF:000003">
    <property type="entry name" value="Methylmalonate-semialdehyde dehydrogenase [acylating]"/>
    <property type="match status" value="1"/>
</dbReference>
<name>A0A8H7BUH6_9FUNG</name>
<dbReference type="InterPro" id="IPR015590">
    <property type="entry name" value="Aldehyde_DH_dom"/>
</dbReference>
<evidence type="ECO:0000256" key="6">
    <source>
        <dbReference type="ARBA" id="ARBA00023128"/>
    </source>
</evidence>
<keyword evidence="5" id="KW-0520">NAD</keyword>
<dbReference type="SUPFAM" id="SSF63411">
    <property type="entry name" value="LuxS/MPP-like metallohydrolase"/>
    <property type="match status" value="2"/>
</dbReference>
<dbReference type="CDD" id="cd07085">
    <property type="entry name" value="ALDH_F6_MMSDH"/>
    <property type="match status" value="1"/>
</dbReference>
<sequence length="972" mass="105034">MASRLLSHTLKPRAGLTKQFVRPAAAYSTRTTVLPNGFTIASEETRGTGVASVGVYIDAGSRDEKINGTANFLEHASIKAQGSSFEKLGGIFQAVTGRERSAYGAKVLAGNVSEAVEVISEVVQTPVDASVLENARESVLKQQAENEQQLENVVFDHLHAIAFQGETLGRPVAGIKETVSALSADDLSAFKKENYVANRMVLVGSGDVDHDALVKLAEQKFGGLEAGAEAVSASKAAFTGSEIRLRDDVLPQAHIALAVEGAPYLSEDYFNLLVLQNLIGSWDRNLGAAANLTSRLSTVVHQNKLASSFASFTHGYRDTGLWGLYFVTENREQIDDFVHFMQREWNRLSTSVTASEVERAKQQTLSSLLLSLDSTCAVAHDIGNQVLTSGKRLTQEEIKATIRKISVNDIRKAADKYIADQEVAVAGLGPIEGLTDYTRVRGNMAYNSAKAPCRRAFSTHLPVLQQVAAATKPGSAPTVKNYINGEMVESQTDKWIELRNPATQELIGLVPETTQAELKEATDAAEAAAKEWRKSTVLARQKVMMDLQYLIRQNQDKIAENIVQEQGKTFVDAKGDVFRGLQVVEQACALTSQLMGEKLTVAKDMETYMYREPLGVVGGICPFNFPAMIPLWMFPLAISAGNSIVMKPSERDPGAMMMLAELAAEAGVPKGVLNVVHGSVDCVNYICDDPRIKAISFVGSDRAGQHIYTRGNANGKRVQANLGAKNHAVILPDANKQATLNAVAGAAFGAAGQRCMALSTLVLVGEAKEWLPELAERARQLNVGYGMDPKTDVGPVISVQSKERIERLIQSGVDEGANLLLDGRGVVVKGYEKGNFVGPTILTDVKPNMECYREEIFGPVLVCLTADTIDEAIELINKNPYGNGTAVFTNSGPNARKFEHEIDVGQVGINVPIPVPVPPFSFTGSRGSILGDMNFYGKSGLLFYTKPKTVTALWKESDADHTRSAVSMPTMH</sequence>
<accession>A0A8H7BUH6</accession>
<evidence type="ECO:0000256" key="5">
    <source>
        <dbReference type="ARBA" id="ARBA00023027"/>
    </source>
</evidence>
<dbReference type="AlphaFoldDB" id="A0A8H7BUH6"/>
<feature type="domain" description="Aldehyde dehydrogenase" evidence="7">
    <location>
        <begin position="488"/>
        <end position="950"/>
    </location>
</feature>
<dbReference type="Pfam" id="PF00675">
    <property type="entry name" value="Peptidase_M16"/>
    <property type="match status" value="1"/>
</dbReference>
<dbReference type="Pfam" id="PF00171">
    <property type="entry name" value="Aldedh"/>
    <property type="match status" value="1"/>
</dbReference>
<dbReference type="FunFam" id="3.30.830.10:FF:000001">
    <property type="entry name" value="Mitochondrial-processing peptidase subunit beta, mitochondrial"/>
    <property type="match status" value="1"/>
</dbReference>
<dbReference type="Pfam" id="PF05193">
    <property type="entry name" value="Peptidase_M16_C"/>
    <property type="match status" value="1"/>
</dbReference>
<keyword evidence="6" id="KW-0496">Mitochondrion</keyword>
<dbReference type="Gene3D" id="3.40.605.10">
    <property type="entry name" value="Aldehyde Dehydrogenase, Chain A, domain 1"/>
    <property type="match status" value="1"/>
</dbReference>
<gene>
    <name evidence="10" type="ORF">EC973_007900</name>
</gene>
<dbReference type="SUPFAM" id="SSF53720">
    <property type="entry name" value="ALDH-like"/>
    <property type="match status" value="1"/>
</dbReference>